<sequence>MKQFGDLPVVRQFYVVKSVNDIFGPPCNTNIISGKESQSNRTLEEEVTKRLQPFVDETEKLIADLRKKLAKDIEMEWISEGANDVLKALSDASSFREPNPCHKKKVHFGGKHRDNWLAENIAPSLIEDERPPWHCSTSPTSIPDNSFELPAISKTQITATLQRGRPTTARPSQPQRPGKANAAPSRAILMKASGTTSPLDSSPSPPGTLDNSSELPAINKSQLTAAPQRARPTTARPSKSQRPGKANAAPSRAILMKASGTTSPFDCSPSPPGTPDTSCELPAINKSQLTAAPQRARPTTARPPQPQRPGKANAATSRAILVKTSRATPPLDSSPSPPGTPDTSCELPAINKSQLTAAPKRGRPTIARPVQRPRPAKTNATPSFGIQDKASGTTSPLDCSPSPPGTLDNSCELPAINKSQLTAAPQRGRPKTARPPQRQRPAKTDIAPSCGIQKKRLMCNCSPSTPGSMGHPLIDNDQFTATIPCKEQRPTISHPAQRQRPEKSNIAPSCATEEKRPMCNCTPSPPGSAELLLKNNDQFTAIIQRKEPRPTISHHTQRQKPVKTNIAPSCAIQEKRPICNCTPSPPGSVRLPLIDNDQFTATIPRKEQRPTISHPAQRRRSVPTNIAIEDNQMCNCTPSPICPAELPLIGNNQQFTAAIPGREPRPTTSRPTQRRRSGPANIAIQQKRPMCNCTPSPPGSGELRPISQSNAATPPNVPRQRYIQQSRPSRRAGGPTPAPPATRKPSTQMQGSTAIHKRKFKEKTNQQSLAQKLEDKMKRAEENHRREIEKKRGRAQHSLDWWETGLAKNLELHENDPDDTYVRARAKANEVAKRIA</sequence>
<dbReference type="Proteomes" id="UP000749559">
    <property type="component" value="Unassembled WGS sequence"/>
</dbReference>
<feature type="compositionally biased region" description="Polar residues" evidence="1">
    <location>
        <begin position="378"/>
        <end position="397"/>
    </location>
</feature>
<feature type="compositionally biased region" description="Low complexity" evidence="1">
    <location>
        <begin position="290"/>
        <end position="300"/>
    </location>
</feature>
<gene>
    <name evidence="2" type="ORF">OFUS_LOCUS26977</name>
</gene>
<organism evidence="2 3">
    <name type="scientific">Owenia fusiformis</name>
    <name type="common">Polychaete worm</name>
    <dbReference type="NCBI Taxonomy" id="6347"/>
    <lineage>
        <taxon>Eukaryota</taxon>
        <taxon>Metazoa</taxon>
        <taxon>Spiralia</taxon>
        <taxon>Lophotrochozoa</taxon>
        <taxon>Annelida</taxon>
        <taxon>Polychaeta</taxon>
        <taxon>Sedentaria</taxon>
        <taxon>Canalipalpata</taxon>
        <taxon>Sabellida</taxon>
        <taxon>Oweniida</taxon>
        <taxon>Oweniidae</taxon>
        <taxon>Owenia</taxon>
    </lineage>
</organism>
<keyword evidence="3" id="KW-1185">Reference proteome</keyword>
<feature type="compositionally biased region" description="Low complexity" evidence="1">
    <location>
        <begin position="193"/>
        <end position="210"/>
    </location>
</feature>
<feature type="compositionally biased region" description="Polar residues" evidence="1">
    <location>
        <begin position="211"/>
        <end position="223"/>
    </location>
</feature>
<feature type="region of interest" description="Disordered" evidence="1">
    <location>
        <begin position="774"/>
        <end position="795"/>
    </location>
</feature>
<accession>A0A8S4QBE3</accession>
<feature type="compositionally biased region" description="Low complexity" evidence="1">
    <location>
        <begin position="224"/>
        <end position="237"/>
    </location>
</feature>
<comment type="caution">
    <text evidence="2">The sequence shown here is derived from an EMBL/GenBank/DDBJ whole genome shotgun (WGS) entry which is preliminary data.</text>
</comment>
<protein>
    <submittedName>
        <fullName evidence="2">Uncharacterized protein</fullName>
    </submittedName>
</protein>
<evidence type="ECO:0000256" key="1">
    <source>
        <dbReference type="SAM" id="MobiDB-lite"/>
    </source>
</evidence>
<dbReference type="AlphaFoldDB" id="A0A8S4QBE3"/>
<name>A0A8S4QBE3_OWEFU</name>
<reference evidence="2" key="1">
    <citation type="submission" date="2022-03" db="EMBL/GenBank/DDBJ databases">
        <authorList>
            <person name="Martin C."/>
        </authorList>
    </citation>
    <scope>NUCLEOTIDE SEQUENCE</scope>
</reference>
<dbReference type="EMBL" id="CAIIXF020000679">
    <property type="protein sequence ID" value="CAH1803373.1"/>
    <property type="molecule type" value="Genomic_DNA"/>
</dbReference>
<feature type="region of interest" description="Disordered" evidence="1">
    <location>
        <begin position="160"/>
        <end position="449"/>
    </location>
</feature>
<evidence type="ECO:0000313" key="2">
    <source>
        <dbReference type="EMBL" id="CAH1803373.1"/>
    </source>
</evidence>
<feature type="compositionally biased region" description="Basic and acidic residues" evidence="1">
    <location>
        <begin position="774"/>
        <end position="790"/>
    </location>
</feature>
<proteinExistence type="predicted"/>
<feature type="region of interest" description="Disordered" evidence="1">
    <location>
        <begin position="656"/>
        <end position="755"/>
    </location>
</feature>
<evidence type="ECO:0000313" key="3">
    <source>
        <dbReference type="Proteomes" id="UP000749559"/>
    </source>
</evidence>